<evidence type="ECO:0000313" key="3">
    <source>
        <dbReference type="Proteomes" id="UP000233524"/>
    </source>
</evidence>
<dbReference type="SUPFAM" id="SSF52540">
    <property type="entry name" value="P-loop containing nucleoside triphosphate hydrolases"/>
    <property type="match status" value="1"/>
</dbReference>
<accession>A0A2N3N6P3</accession>
<dbReference type="InterPro" id="IPR027417">
    <property type="entry name" value="P-loop_NTPase"/>
</dbReference>
<evidence type="ECO:0000313" key="2">
    <source>
        <dbReference type="EMBL" id="PKS08084.1"/>
    </source>
</evidence>
<dbReference type="STRING" id="41688.A0A2N3N6P3"/>
<dbReference type="InParanoid" id="A0A2N3N6P3"/>
<dbReference type="Proteomes" id="UP000233524">
    <property type="component" value="Unassembled WGS sequence"/>
</dbReference>
<organism evidence="2 3">
    <name type="scientific">Lomentospora prolificans</name>
    <dbReference type="NCBI Taxonomy" id="41688"/>
    <lineage>
        <taxon>Eukaryota</taxon>
        <taxon>Fungi</taxon>
        <taxon>Dikarya</taxon>
        <taxon>Ascomycota</taxon>
        <taxon>Pezizomycotina</taxon>
        <taxon>Sordariomycetes</taxon>
        <taxon>Hypocreomycetidae</taxon>
        <taxon>Microascales</taxon>
        <taxon>Microascaceae</taxon>
        <taxon>Lomentospora</taxon>
    </lineage>
</organism>
<dbReference type="InterPro" id="IPR040632">
    <property type="entry name" value="Sulfotransfer_4"/>
</dbReference>
<dbReference type="Gene3D" id="3.40.50.300">
    <property type="entry name" value="P-loop containing nucleotide triphosphate hydrolases"/>
    <property type="match status" value="1"/>
</dbReference>
<name>A0A2N3N6P3_9PEZI</name>
<feature type="region of interest" description="Disordered" evidence="1">
    <location>
        <begin position="175"/>
        <end position="203"/>
    </location>
</feature>
<dbReference type="PANTHER" id="PTHR36978">
    <property type="entry name" value="P-LOOP CONTAINING NUCLEOTIDE TRIPHOSPHATE HYDROLASE"/>
    <property type="match status" value="1"/>
</dbReference>
<evidence type="ECO:0000256" key="1">
    <source>
        <dbReference type="SAM" id="MobiDB-lite"/>
    </source>
</evidence>
<comment type="caution">
    <text evidence="2">The sequence shown here is derived from an EMBL/GenBank/DDBJ whole genome shotgun (WGS) entry which is preliminary data.</text>
</comment>
<dbReference type="AlphaFoldDB" id="A0A2N3N6P3"/>
<keyword evidence="3" id="KW-1185">Reference proteome</keyword>
<proteinExistence type="predicted"/>
<gene>
    <name evidence="2" type="ORF">jhhlp_005359</name>
</gene>
<dbReference type="VEuPathDB" id="FungiDB:jhhlp_005359"/>
<protein>
    <recommendedName>
        <fullName evidence="4">Sulfotransferase domain-containing protein</fullName>
    </recommendedName>
</protein>
<dbReference type="PANTHER" id="PTHR36978:SF4">
    <property type="entry name" value="P-LOOP CONTAINING NUCLEOSIDE TRIPHOSPHATE HYDROLASE PROTEIN"/>
    <property type="match status" value="1"/>
</dbReference>
<evidence type="ECO:0008006" key="4">
    <source>
        <dbReference type="Google" id="ProtNLM"/>
    </source>
</evidence>
<sequence>MSRLVDSLPEPARVRDKKVIVLSRSRMGTFSLYQALAVLGYKPYHMAEALKNGENDLIMMEQAMRCKFLGGGKPYGKPEFDKWLANYDAIIEIPQFFIPEFVDSYPDAKFILTERDIDSWATSFRNTAGKVFEDVRHFPWNVTRLLDPLIAAFCDANTTWDEVIFVTATLGQERRPGSQDQQKRINYRSAPGSRETTDHPCSW</sequence>
<reference evidence="2 3" key="1">
    <citation type="journal article" date="2017" name="G3 (Bethesda)">
        <title>First Draft Genome Sequence of the Pathogenic Fungus Lomentospora prolificans (Formerly Scedosporium prolificans).</title>
        <authorList>
            <person name="Luo R."/>
            <person name="Zimin A."/>
            <person name="Workman R."/>
            <person name="Fan Y."/>
            <person name="Pertea G."/>
            <person name="Grossman N."/>
            <person name="Wear M.P."/>
            <person name="Jia B."/>
            <person name="Miller H."/>
            <person name="Casadevall A."/>
            <person name="Timp W."/>
            <person name="Zhang S.X."/>
            <person name="Salzberg S.L."/>
        </authorList>
    </citation>
    <scope>NUCLEOTIDE SEQUENCE [LARGE SCALE GENOMIC DNA]</scope>
    <source>
        <strain evidence="2 3">JHH-5317</strain>
    </source>
</reference>
<dbReference type="OrthoDB" id="408152at2759"/>
<dbReference type="EMBL" id="NLAX01000700">
    <property type="protein sequence ID" value="PKS08084.1"/>
    <property type="molecule type" value="Genomic_DNA"/>
</dbReference>
<dbReference type="Pfam" id="PF17784">
    <property type="entry name" value="Sulfotransfer_4"/>
    <property type="match status" value="1"/>
</dbReference>